<dbReference type="WBParaSite" id="ACOC_0000565301-mRNA-1">
    <property type="protein sequence ID" value="ACOC_0000565301-mRNA-1"/>
    <property type="gene ID" value="ACOC_0000565301"/>
</dbReference>
<dbReference type="AlphaFoldDB" id="A0A0R3PLK9"/>
<proteinExistence type="predicted"/>
<accession>A0A0R3PLK9</accession>
<evidence type="ECO:0000313" key="2">
    <source>
        <dbReference type="Proteomes" id="UP000267027"/>
    </source>
</evidence>
<gene>
    <name evidence="1" type="ORF">ACOC_LOCUS5654</name>
</gene>
<reference evidence="3" key="1">
    <citation type="submission" date="2017-02" db="UniProtKB">
        <authorList>
            <consortium name="WormBaseParasite"/>
        </authorList>
    </citation>
    <scope>IDENTIFICATION</scope>
</reference>
<organism evidence="3">
    <name type="scientific">Angiostrongylus costaricensis</name>
    <name type="common">Nematode worm</name>
    <dbReference type="NCBI Taxonomy" id="334426"/>
    <lineage>
        <taxon>Eukaryota</taxon>
        <taxon>Metazoa</taxon>
        <taxon>Ecdysozoa</taxon>
        <taxon>Nematoda</taxon>
        <taxon>Chromadorea</taxon>
        <taxon>Rhabditida</taxon>
        <taxon>Rhabditina</taxon>
        <taxon>Rhabditomorpha</taxon>
        <taxon>Strongyloidea</taxon>
        <taxon>Metastrongylidae</taxon>
        <taxon>Angiostrongylus</taxon>
    </lineage>
</organism>
<protein>
    <submittedName>
        <fullName evidence="1 3">Uncharacterized protein</fullName>
    </submittedName>
</protein>
<keyword evidence="2" id="KW-1185">Reference proteome</keyword>
<name>A0A0R3PLK9_ANGCS</name>
<reference evidence="1 2" key="2">
    <citation type="submission" date="2018-11" db="EMBL/GenBank/DDBJ databases">
        <authorList>
            <consortium name="Pathogen Informatics"/>
        </authorList>
    </citation>
    <scope>NUCLEOTIDE SEQUENCE [LARGE SCALE GENOMIC DNA]</scope>
    <source>
        <strain evidence="1 2">Costa Rica</strain>
    </source>
</reference>
<sequence length="75" mass="8657">MIVDVVDVFSHHQQKAPFLYDSDFPFFYELLEVRIKLKLTVNVRGSLDFRSFPLKVTALCVFRCPSNPALDIPLV</sequence>
<evidence type="ECO:0000313" key="1">
    <source>
        <dbReference type="EMBL" id="VDM57239.1"/>
    </source>
</evidence>
<dbReference type="EMBL" id="UYYA01003885">
    <property type="protein sequence ID" value="VDM57239.1"/>
    <property type="molecule type" value="Genomic_DNA"/>
</dbReference>
<evidence type="ECO:0000313" key="3">
    <source>
        <dbReference type="WBParaSite" id="ACOC_0000565301-mRNA-1"/>
    </source>
</evidence>
<dbReference type="Proteomes" id="UP000267027">
    <property type="component" value="Unassembled WGS sequence"/>
</dbReference>